<organism evidence="1 2">
    <name type="scientific">Marinobacter salinexigens</name>
    <dbReference type="NCBI Taxonomy" id="2919747"/>
    <lineage>
        <taxon>Bacteria</taxon>
        <taxon>Pseudomonadati</taxon>
        <taxon>Pseudomonadota</taxon>
        <taxon>Gammaproteobacteria</taxon>
        <taxon>Pseudomonadales</taxon>
        <taxon>Marinobacteraceae</taxon>
        <taxon>Marinobacter</taxon>
    </lineage>
</organism>
<proteinExistence type="predicted"/>
<protein>
    <recommendedName>
        <fullName evidence="3">SnoaL-like domain-containing protein</fullName>
    </recommendedName>
</protein>
<evidence type="ECO:0000313" key="2">
    <source>
        <dbReference type="Proteomes" id="UP000323161"/>
    </source>
</evidence>
<dbReference type="AlphaFoldDB" id="A0A5B0VGK3"/>
<reference evidence="1 2" key="1">
    <citation type="submission" date="2019-08" db="EMBL/GenBank/DDBJ databases">
        <title>Marinobacter ZYF650 sp. nov., a marine bacterium isolated from seawater of the Mariana trench.</title>
        <authorList>
            <person name="Ahmad W."/>
        </authorList>
    </citation>
    <scope>NUCLEOTIDE SEQUENCE [LARGE SCALE GENOMIC DNA]</scope>
    <source>
        <strain evidence="1 2">ZYF650</strain>
    </source>
</reference>
<keyword evidence="2" id="KW-1185">Reference proteome</keyword>
<dbReference type="Proteomes" id="UP000323161">
    <property type="component" value="Unassembled WGS sequence"/>
</dbReference>
<gene>
    <name evidence="1" type="ORF">FWJ25_11945</name>
</gene>
<dbReference type="RefSeq" id="WP_149600512.1">
    <property type="nucleotide sequence ID" value="NZ_VTUU01000005.1"/>
</dbReference>
<dbReference type="EMBL" id="VTUU01000005">
    <property type="protein sequence ID" value="KAA1173201.1"/>
    <property type="molecule type" value="Genomic_DNA"/>
</dbReference>
<evidence type="ECO:0000313" key="1">
    <source>
        <dbReference type="EMBL" id="KAA1173201.1"/>
    </source>
</evidence>
<evidence type="ECO:0008006" key="3">
    <source>
        <dbReference type="Google" id="ProtNLM"/>
    </source>
</evidence>
<accession>A0A5B0VGK3</accession>
<sequence>MGERQEPAVKEFFQDFVAVFSSFDGDRVATKFSFPYMAKGPGDVCHVFDSRIQLAEYFQSHLDEYYSQGCRECRYSNLSLSWLGSESVVASVTWYLADTSGATVISWSESYMLTFVNGRAFSLVRLRAHSALPGSQALTAKTYRGSLTGLLTPLQSRSRWLGGRAYREVVAWQSRLSDACVWRLSSS</sequence>
<comment type="caution">
    <text evidence="1">The sequence shown here is derived from an EMBL/GenBank/DDBJ whole genome shotgun (WGS) entry which is preliminary data.</text>
</comment>
<name>A0A5B0VGK3_9GAMM</name>